<dbReference type="OrthoDB" id="9801955at2"/>
<dbReference type="Pfam" id="PF03279">
    <property type="entry name" value="Lip_A_acyltrans"/>
    <property type="match status" value="1"/>
</dbReference>
<keyword evidence="3" id="KW-0997">Cell inner membrane</keyword>
<name>A0A1I3GM65_9SPHI</name>
<evidence type="ECO:0000256" key="6">
    <source>
        <dbReference type="ARBA" id="ARBA00023315"/>
    </source>
</evidence>
<keyword evidence="9" id="KW-1185">Reference proteome</keyword>
<dbReference type="GO" id="GO:0005886">
    <property type="term" value="C:plasma membrane"/>
    <property type="evidence" value="ECO:0007669"/>
    <property type="project" value="UniProtKB-SubCell"/>
</dbReference>
<evidence type="ECO:0000256" key="4">
    <source>
        <dbReference type="ARBA" id="ARBA00022679"/>
    </source>
</evidence>
<dbReference type="CDD" id="cd07984">
    <property type="entry name" value="LPLAT_LABLAT-like"/>
    <property type="match status" value="1"/>
</dbReference>
<dbReference type="GO" id="GO:0009247">
    <property type="term" value="P:glycolipid biosynthetic process"/>
    <property type="evidence" value="ECO:0007669"/>
    <property type="project" value="UniProtKB-ARBA"/>
</dbReference>
<proteinExistence type="predicted"/>
<organism evidence="8 9">
    <name type="scientific">Parapedobacter indicus</name>
    <dbReference type="NCBI Taxonomy" id="1477437"/>
    <lineage>
        <taxon>Bacteria</taxon>
        <taxon>Pseudomonadati</taxon>
        <taxon>Bacteroidota</taxon>
        <taxon>Sphingobacteriia</taxon>
        <taxon>Sphingobacteriales</taxon>
        <taxon>Sphingobacteriaceae</taxon>
        <taxon>Parapedobacter</taxon>
    </lineage>
</organism>
<evidence type="ECO:0000256" key="2">
    <source>
        <dbReference type="ARBA" id="ARBA00022475"/>
    </source>
</evidence>
<keyword evidence="4 8" id="KW-0808">Transferase</keyword>
<sequence length="291" mass="33919">MNLKQTLRNVAYWGVYGITYVVSLLPIGWLYAMASFTFFLAYYLIGYRKTTAIQNVARSFPDKRYGEIHAIVKKFYACFCAYFAEIIKGVSAPIDLLERKIIFENLELIDRYINCGRNVIACLGHCGNWEMLNVMPYKMRHEVYAVYKPLRSATINRLMAKLRSRFGMKLMPGRAVIRHMLSKNAHPAVYLFLADQCPHIQEEKYRFTLLNQETYVFSGMEKLARAGRTAVIYLHITQLSKGSYKIVCVPLCAEAEAMVDGEITQKYIDLLTENIREEPYGWLWTHKRWKR</sequence>
<evidence type="ECO:0000256" key="7">
    <source>
        <dbReference type="SAM" id="Phobius"/>
    </source>
</evidence>
<protein>
    <submittedName>
        <fullName evidence="8">KDO2-lipid IV(A) lauroyltransferase</fullName>
    </submittedName>
</protein>
<keyword evidence="2" id="KW-1003">Cell membrane</keyword>
<comment type="subcellular location">
    <subcellularLocation>
        <location evidence="1">Cell inner membrane</location>
    </subcellularLocation>
</comment>
<keyword evidence="6" id="KW-0012">Acyltransferase</keyword>
<keyword evidence="7" id="KW-1133">Transmembrane helix</keyword>
<dbReference type="Proteomes" id="UP000198670">
    <property type="component" value="Unassembled WGS sequence"/>
</dbReference>
<accession>A0A1I3GM65</accession>
<evidence type="ECO:0000256" key="1">
    <source>
        <dbReference type="ARBA" id="ARBA00004533"/>
    </source>
</evidence>
<dbReference type="GO" id="GO:0016746">
    <property type="term" value="F:acyltransferase activity"/>
    <property type="evidence" value="ECO:0007669"/>
    <property type="project" value="UniProtKB-KW"/>
</dbReference>
<evidence type="ECO:0000313" key="8">
    <source>
        <dbReference type="EMBL" id="SFI24553.1"/>
    </source>
</evidence>
<dbReference type="InterPro" id="IPR004960">
    <property type="entry name" value="LipA_acyltrans"/>
</dbReference>
<evidence type="ECO:0000256" key="3">
    <source>
        <dbReference type="ARBA" id="ARBA00022519"/>
    </source>
</evidence>
<dbReference type="RefSeq" id="WP_090625845.1">
    <property type="nucleotide sequence ID" value="NZ_FOQO01000003.1"/>
</dbReference>
<dbReference type="PANTHER" id="PTHR30606">
    <property type="entry name" value="LIPID A BIOSYNTHESIS LAUROYL ACYLTRANSFERASE"/>
    <property type="match status" value="1"/>
</dbReference>
<gene>
    <name evidence="8" type="ORF">SAMN05444682_10332</name>
</gene>
<feature type="transmembrane region" description="Helical" evidence="7">
    <location>
        <begin position="20"/>
        <end position="45"/>
    </location>
</feature>
<keyword evidence="5 7" id="KW-0472">Membrane</keyword>
<keyword evidence="7" id="KW-0812">Transmembrane</keyword>
<dbReference type="AlphaFoldDB" id="A0A1I3GM65"/>
<reference evidence="8 9" key="1">
    <citation type="submission" date="2016-10" db="EMBL/GenBank/DDBJ databases">
        <authorList>
            <person name="de Groot N.N."/>
        </authorList>
    </citation>
    <scope>NUCLEOTIDE SEQUENCE [LARGE SCALE GENOMIC DNA]</scope>
    <source>
        <strain evidence="8 9">RK1</strain>
    </source>
</reference>
<dbReference type="PANTHER" id="PTHR30606:SF10">
    <property type="entry name" value="PHOSPHATIDYLINOSITOL MANNOSIDE ACYLTRANSFERASE"/>
    <property type="match status" value="1"/>
</dbReference>
<dbReference type="STRING" id="1477437.SAMN05444682_10332"/>
<dbReference type="EMBL" id="FOQO01000003">
    <property type="protein sequence ID" value="SFI24553.1"/>
    <property type="molecule type" value="Genomic_DNA"/>
</dbReference>
<evidence type="ECO:0000256" key="5">
    <source>
        <dbReference type="ARBA" id="ARBA00023136"/>
    </source>
</evidence>
<evidence type="ECO:0000313" key="9">
    <source>
        <dbReference type="Proteomes" id="UP000198670"/>
    </source>
</evidence>